<organism evidence="1 2">
    <name type="scientific">Trichinella pseudospiralis</name>
    <name type="common">Parasitic roundworm</name>
    <dbReference type="NCBI Taxonomy" id="6337"/>
    <lineage>
        <taxon>Eukaryota</taxon>
        <taxon>Metazoa</taxon>
        <taxon>Ecdysozoa</taxon>
        <taxon>Nematoda</taxon>
        <taxon>Enoplea</taxon>
        <taxon>Dorylaimia</taxon>
        <taxon>Trichinellida</taxon>
        <taxon>Trichinellidae</taxon>
        <taxon>Trichinella</taxon>
    </lineage>
</organism>
<reference evidence="1 2" key="1">
    <citation type="submission" date="2015-01" db="EMBL/GenBank/DDBJ databases">
        <title>Evolution of Trichinella species and genotypes.</title>
        <authorList>
            <person name="Korhonen P.K."/>
            <person name="Edoardo P."/>
            <person name="Giuseppe L.R."/>
            <person name="Gasser R.B."/>
        </authorList>
    </citation>
    <scope>NUCLEOTIDE SEQUENCE [LARGE SCALE GENOMIC DNA]</scope>
    <source>
        <strain evidence="1">ISS141</strain>
    </source>
</reference>
<proteinExistence type="predicted"/>
<dbReference type="EMBL" id="JYDU01000123">
    <property type="protein sequence ID" value="KRX91943.1"/>
    <property type="molecule type" value="Genomic_DNA"/>
</dbReference>
<name>A0A0V0XVB0_TRIPS</name>
<dbReference type="AlphaFoldDB" id="A0A0V0XVB0"/>
<evidence type="ECO:0000313" key="2">
    <source>
        <dbReference type="Proteomes" id="UP000054815"/>
    </source>
</evidence>
<dbReference type="Proteomes" id="UP000054815">
    <property type="component" value="Unassembled WGS sequence"/>
</dbReference>
<protein>
    <submittedName>
        <fullName evidence="1">Uncharacterized protein</fullName>
    </submittedName>
</protein>
<gene>
    <name evidence="1" type="ORF">T4E_9085</name>
</gene>
<evidence type="ECO:0000313" key="1">
    <source>
        <dbReference type="EMBL" id="KRX91943.1"/>
    </source>
</evidence>
<sequence length="108" mass="12135">MNQPRPGSSIFLIIEASLPGWASFRLDEIWHMAQVPGALCTDSDTFPQVFRPLSFIKPILALKAATNQNSSHSPPIGRIPQFGNHWCLFFESFKIICQTSDYASIIRL</sequence>
<accession>A0A0V0XVB0</accession>
<comment type="caution">
    <text evidence="1">The sequence shown here is derived from an EMBL/GenBank/DDBJ whole genome shotgun (WGS) entry which is preliminary data.</text>
</comment>